<keyword evidence="4" id="KW-0548">Nucleotidyltransferase</keyword>
<dbReference type="InterPro" id="IPR043128">
    <property type="entry name" value="Rev_trsase/Diguanyl_cyclase"/>
</dbReference>
<dbReference type="InterPro" id="IPR041577">
    <property type="entry name" value="RT_RNaseH_2"/>
</dbReference>
<dbReference type="GO" id="GO:0004519">
    <property type="term" value="F:endonuclease activity"/>
    <property type="evidence" value="ECO:0007669"/>
    <property type="project" value="UniProtKB-KW"/>
</dbReference>
<evidence type="ECO:0000259" key="17">
    <source>
        <dbReference type="PROSITE" id="PS50158"/>
    </source>
</evidence>
<dbReference type="InterPro" id="IPR036875">
    <property type="entry name" value="Znf_CCHC_sf"/>
</dbReference>
<feature type="region of interest" description="Disordered" evidence="16">
    <location>
        <begin position="533"/>
        <end position="556"/>
    </location>
</feature>
<feature type="coiled-coil region" evidence="15">
    <location>
        <begin position="63"/>
        <end position="90"/>
    </location>
</feature>
<evidence type="ECO:0000256" key="2">
    <source>
        <dbReference type="ARBA" id="ARBA00022670"/>
    </source>
</evidence>
<evidence type="ECO:0000256" key="15">
    <source>
        <dbReference type="SAM" id="Coils"/>
    </source>
</evidence>
<dbReference type="Pfam" id="PF17919">
    <property type="entry name" value="RT_RNaseH_2"/>
    <property type="match status" value="1"/>
</dbReference>
<sequence length="829" mass="94743">MSFFKRARKEDLISLATDLGENPAPTFSKVDLVNLIQGNKHYNEDDAKLMLETVVTEREERFKLEAEKMVAEQERLKMAAEQERLKMEIELEKLRMPSDGSTNPKHEKASCYELTKIVPSFDSKNGDIALFLSLFERQAKRAQIDTKDWVSGLLMLLPSDIVQLIARESEENFDNYNYIKGVLLKRFKLSPEEFRKKFLHHQKNSEKSWREFTFEISNYFQEWIEGLKIDSFEKLKNLIITDQIKRRAPFEAKDHFLDEWTKLVSPSELADKLDEYELVRSDRKYETKRKQQFNPIERYAESNQRTVRHKPFTETWNARNMGYPSRNGESKQMHKFSCYSCGLEGHTSRFCPSKAPQRGKLNPTAQGNVITTTEPKREDASTVLTAKINVPVEVAADVMELETVQVKLGSRTMTGIIDSGAQISVIREDFTSGIKYEGEGYIEISSAFGERETTPLRIFEMNIDDGVHGQVPVTCAVSKKLVSDLLLTTAAFEALKENIQMHKFESKFDCYDTMKEELEVPSTDIEASIELIATESDRNNSTQDSEETRTSFIESQMSDPTLSDAWEMARTEGNAYAIKDGVLTHTEYICGEKRDHLLHIDGVFRSLREVGLTVNLEKYAFGQKQVKFLGHIVGSGQHSPDPEKAEVLRNLSRPSTKKELRGFLGLASYYRDYIPNFSEIVLPLTDLAKTKVSNILPWSTEAEEAFVKIKDELVRMPTLYTPDISRPFWLYTDASATAIGACLAQHDDVGKELPIAFFSKKLTPTQMKWSTIEREAFCVLEALKKFDTWIFGGKIQVVSDHNPLTYLTNISPCGAWNYRDGHLHCSGIT</sequence>
<dbReference type="InterPro" id="IPR050951">
    <property type="entry name" value="Retrovirus_Pol_polyprotein"/>
</dbReference>
<dbReference type="AlphaFoldDB" id="A0A4Y2DQQ2"/>
<evidence type="ECO:0000256" key="13">
    <source>
        <dbReference type="ARBA" id="ARBA00023268"/>
    </source>
</evidence>
<keyword evidence="14" id="KW-0479">Metal-binding</keyword>
<dbReference type="FunFam" id="3.30.70.270:FF:000020">
    <property type="entry name" value="Transposon Tf2-6 polyprotein-like Protein"/>
    <property type="match status" value="1"/>
</dbReference>
<dbReference type="GO" id="GO:0003723">
    <property type="term" value="F:RNA binding"/>
    <property type="evidence" value="ECO:0007669"/>
    <property type="project" value="UniProtKB-KW"/>
</dbReference>
<evidence type="ECO:0000256" key="4">
    <source>
        <dbReference type="ARBA" id="ARBA00022695"/>
    </source>
</evidence>
<evidence type="ECO:0000256" key="7">
    <source>
        <dbReference type="ARBA" id="ARBA00022759"/>
    </source>
</evidence>
<evidence type="ECO:0000256" key="1">
    <source>
        <dbReference type="ARBA" id="ARBA00012493"/>
    </source>
</evidence>
<dbReference type="InterPro" id="IPR043502">
    <property type="entry name" value="DNA/RNA_pol_sf"/>
</dbReference>
<feature type="domain" description="CCHC-type" evidence="17">
    <location>
        <begin position="338"/>
        <end position="353"/>
    </location>
</feature>
<gene>
    <name evidence="18" type="primary">pol_2770</name>
    <name evidence="18" type="ORF">AVEN_75546_1</name>
</gene>
<dbReference type="GO" id="GO:0006508">
    <property type="term" value="P:proteolysis"/>
    <property type="evidence" value="ECO:0007669"/>
    <property type="project" value="UniProtKB-KW"/>
</dbReference>
<keyword evidence="13" id="KW-0511">Multifunctional enzyme</keyword>
<dbReference type="GO" id="GO:0003964">
    <property type="term" value="F:RNA-directed DNA polymerase activity"/>
    <property type="evidence" value="ECO:0007669"/>
    <property type="project" value="UniProtKB-KW"/>
</dbReference>
<reference evidence="18 19" key="1">
    <citation type="journal article" date="2019" name="Sci. Rep.">
        <title>Orb-weaving spider Araneus ventricosus genome elucidates the spidroin gene catalogue.</title>
        <authorList>
            <person name="Kono N."/>
            <person name="Nakamura H."/>
            <person name="Ohtoshi R."/>
            <person name="Moran D.A.P."/>
            <person name="Shinohara A."/>
            <person name="Yoshida Y."/>
            <person name="Fujiwara M."/>
            <person name="Mori M."/>
            <person name="Tomita M."/>
            <person name="Arakawa K."/>
        </authorList>
    </citation>
    <scope>NUCLEOTIDE SEQUENCE [LARGE SCALE GENOMIC DNA]</scope>
</reference>
<dbReference type="GO" id="GO:0008270">
    <property type="term" value="F:zinc ion binding"/>
    <property type="evidence" value="ECO:0007669"/>
    <property type="project" value="UniProtKB-KW"/>
</dbReference>
<evidence type="ECO:0000256" key="3">
    <source>
        <dbReference type="ARBA" id="ARBA00022679"/>
    </source>
</evidence>
<dbReference type="GO" id="GO:0015074">
    <property type="term" value="P:DNA integration"/>
    <property type="evidence" value="ECO:0007669"/>
    <property type="project" value="UniProtKB-KW"/>
</dbReference>
<keyword evidence="15" id="KW-0175">Coiled coil</keyword>
<evidence type="ECO:0000256" key="5">
    <source>
        <dbReference type="ARBA" id="ARBA00022722"/>
    </source>
</evidence>
<dbReference type="Gene3D" id="3.30.70.270">
    <property type="match status" value="2"/>
</dbReference>
<dbReference type="CDD" id="cd09274">
    <property type="entry name" value="RNase_HI_RT_Ty3"/>
    <property type="match status" value="1"/>
</dbReference>
<keyword evidence="14" id="KW-0862">Zinc</keyword>
<dbReference type="FunFam" id="3.10.20.370:FF:000001">
    <property type="entry name" value="Retrovirus-related Pol polyprotein from transposon 17.6-like protein"/>
    <property type="match status" value="1"/>
</dbReference>
<organism evidence="18 19">
    <name type="scientific">Araneus ventricosus</name>
    <name type="common">Orbweaver spider</name>
    <name type="synonym">Epeira ventricosa</name>
    <dbReference type="NCBI Taxonomy" id="182803"/>
    <lineage>
        <taxon>Eukaryota</taxon>
        <taxon>Metazoa</taxon>
        <taxon>Ecdysozoa</taxon>
        <taxon>Arthropoda</taxon>
        <taxon>Chelicerata</taxon>
        <taxon>Arachnida</taxon>
        <taxon>Araneae</taxon>
        <taxon>Araneomorphae</taxon>
        <taxon>Entelegynae</taxon>
        <taxon>Araneoidea</taxon>
        <taxon>Araneidae</taxon>
        <taxon>Araneus</taxon>
    </lineage>
</organism>
<dbReference type="OrthoDB" id="6484178at2759"/>
<protein>
    <recommendedName>
        <fullName evidence="1">RNA-directed DNA polymerase</fullName>
        <ecNumber evidence="1">2.7.7.49</ecNumber>
    </recommendedName>
</protein>
<proteinExistence type="predicted"/>
<dbReference type="SUPFAM" id="SSF57756">
    <property type="entry name" value="Retrovirus zinc finger-like domains"/>
    <property type="match status" value="1"/>
</dbReference>
<evidence type="ECO:0000256" key="16">
    <source>
        <dbReference type="SAM" id="MobiDB-lite"/>
    </source>
</evidence>
<dbReference type="GO" id="GO:0003677">
    <property type="term" value="F:DNA binding"/>
    <property type="evidence" value="ECO:0007669"/>
    <property type="project" value="UniProtKB-KW"/>
</dbReference>
<evidence type="ECO:0000256" key="8">
    <source>
        <dbReference type="ARBA" id="ARBA00022842"/>
    </source>
</evidence>
<dbReference type="InterPro" id="IPR001969">
    <property type="entry name" value="Aspartic_peptidase_AS"/>
</dbReference>
<evidence type="ECO:0000256" key="9">
    <source>
        <dbReference type="ARBA" id="ARBA00022884"/>
    </source>
</evidence>
<dbReference type="SMART" id="SM00343">
    <property type="entry name" value="ZnF_C2HC"/>
    <property type="match status" value="1"/>
</dbReference>
<keyword evidence="14" id="KW-0863">Zinc-finger</keyword>
<keyword evidence="11" id="KW-0695">RNA-directed DNA polymerase</keyword>
<comment type="caution">
    <text evidence="18">The sequence shown here is derived from an EMBL/GenBank/DDBJ whole genome shotgun (WGS) entry which is preliminary data.</text>
</comment>
<evidence type="ECO:0000313" key="19">
    <source>
        <dbReference type="Proteomes" id="UP000499080"/>
    </source>
</evidence>
<dbReference type="Proteomes" id="UP000499080">
    <property type="component" value="Unassembled WGS sequence"/>
</dbReference>
<dbReference type="InterPro" id="IPR001878">
    <property type="entry name" value="Znf_CCHC"/>
</dbReference>
<dbReference type="PROSITE" id="PS00141">
    <property type="entry name" value="ASP_PROTEASE"/>
    <property type="match status" value="1"/>
</dbReference>
<name>A0A4Y2DQQ2_ARAVE</name>
<keyword evidence="9" id="KW-0694">RNA-binding</keyword>
<dbReference type="Gene3D" id="2.40.70.10">
    <property type="entry name" value="Acid Proteases"/>
    <property type="match status" value="1"/>
</dbReference>
<dbReference type="PANTHER" id="PTHR37984">
    <property type="entry name" value="PROTEIN CBG26694"/>
    <property type="match status" value="1"/>
</dbReference>
<keyword evidence="6" id="KW-0064">Aspartyl protease</keyword>
<keyword evidence="10" id="KW-0229">DNA integration</keyword>
<dbReference type="PROSITE" id="PS50158">
    <property type="entry name" value="ZF_CCHC"/>
    <property type="match status" value="1"/>
</dbReference>
<keyword evidence="12" id="KW-0238">DNA-binding</keyword>
<evidence type="ECO:0000256" key="10">
    <source>
        <dbReference type="ARBA" id="ARBA00022908"/>
    </source>
</evidence>
<keyword evidence="5" id="KW-0540">Nuclease</keyword>
<dbReference type="SUPFAM" id="SSF56672">
    <property type="entry name" value="DNA/RNA polymerases"/>
    <property type="match status" value="1"/>
</dbReference>
<keyword evidence="2" id="KW-0645">Protease</keyword>
<evidence type="ECO:0000256" key="11">
    <source>
        <dbReference type="ARBA" id="ARBA00022918"/>
    </source>
</evidence>
<evidence type="ECO:0000256" key="12">
    <source>
        <dbReference type="ARBA" id="ARBA00023125"/>
    </source>
</evidence>
<keyword evidence="19" id="KW-1185">Reference proteome</keyword>
<accession>A0A4Y2DQQ2</accession>
<dbReference type="InterPro" id="IPR021109">
    <property type="entry name" value="Peptidase_aspartic_dom_sf"/>
</dbReference>
<keyword evidence="8" id="KW-0460">Magnesium</keyword>
<dbReference type="EMBL" id="BGPR01000398">
    <property type="protein sequence ID" value="GBM18138.1"/>
    <property type="molecule type" value="Genomic_DNA"/>
</dbReference>
<evidence type="ECO:0000256" key="14">
    <source>
        <dbReference type="PROSITE-ProRule" id="PRU00047"/>
    </source>
</evidence>
<dbReference type="EC" id="2.7.7.49" evidence="1"/>
<evidence type="ECO:0000313" key="18">
    <source>
        <dbReference type="EMBL" id="GBM18138.1"/>
    </source>
</evidence>
<keyword evidence="5" id="KW-0378">Hydrolase</keyword>
<dbReference type="PANTHER" id="PTHR37984:SF5">
    <property type="entry name" value="PROTEIN NYNRIN-LIKE"/>
    <property type="match status" value="1"/>
</dbReference>
<keyword evidence="3" id="KW-0808">Transferase</keyword>
<evidence type="ECO:0000256" key="6">
    <source>
        <dbReference type="ARBA" id="ARBA00022750"/>
    </source>
</evidence>
<dbReference type="Gene3D" id="3.10.20.370">
    <property type="match status" value="1"/>
</dbReference>
<dbReference type="SUPFAM" id="SSF47353">
    <property type="entry name" value="Retrovirus capsid dimerization domain-like"/>
    <property type="match status" value="1"/>
</dbReference>
<keyword evidence="7" id="KW-0255">Endonuclease</keyword>
<dbReference type="GO" id="GO:0004190">
    <property type="term" value="F:aspartic-type endopeptidase activity"/>
    <property type="evidence" value="ECO:0007669"/>
    <property type="project" value="UniProtKB-KW"/>
</dbReference>